<dbReference type="Pfam" id="PF03471">
    <property type="entry name" value="CorC_HlyC"/>
    <property type="match status" value="1"/>
</dbReference>
<name>A0ABS2SMU0_9BACI</name>
<evidence type="ECO:0000256" key="9">
    <source>
        <dbReference type="PROSITE-ProRule" id="PRU01193"/>
    </source>
</evidence>
<feature type="domain" description="CNNM transmembrane" evidence="13">
    <location>
        <begin position="1"/>
        <end position="179"/>
    </location>
</feature>
<dbReference type="PANTHER" id="PTHR22777">
    <property type="entry name" value="HEMOLYSIN-RELATED"/>
    <property type="match status" value="1"/>
</dbReference>
<keyword evidence="6 8" id="KW-0129">CBS domain</keyword>
<dbReference type="InterPro" id="IPR044751">
    <property type="entry name" value="Ion_transp-like_CBS"/>
</dbReference>
<dbReference type="InterPro" id="IPR036318">
    <property type="entry name" value="FAD-bd_PCMH-like_sf"/>
</dbReference>
<dbReference type="InterPro" id="IPR016169">
    <property type="entry name" value="FAD-bd_PCMH_sub2"/>
</dbReference>
<evidence type="ECO:0000256" key="8">
    <source>
        <dbReference type="PROSITE-ProRule" id="PRU00703"/>
    </source>
</evidence>
<evidence type="ECO:0000256" key="6">
    <source>
        <dbReference type="ARBA" id="ARBA00023122"/>
    </source>
</evidence>
<keyword evidence="5 9" id="KW-1133">Transmembrane helix</keyword>
<accession>A0ABS2SMU0</accession>
<dbReference type="RefSeq" id="WP_204463537.1">
    <property type="nucleotide sequence ID" value="NZ_JAFBCV010000001.1"/>
</dbReference>
<dbReference type="InterPro" id="IPR002550">
    <property type="entry name" value="CNNM"/>
</dbReference>
<dbReference type="Pfam" id="PF00571">
    <property type="entry name" value="CBS"/>
    <property type="match status" value="1"/>
</dbReference>
<keyword evidence="15" id="KW-1185">Reference proteome</keyword>
<protein>
    <submittedName>
        <fullName evidence="14">Mg2+/Co2+ transporter CorB</fullName>
    </submittedName>
</protein>
<organism evidence="14 15">
    <name type="scientific">Shouchella xiaoxiensis</name>
    <dbReference type="NCBI Taxonomy" id="766895"/>
    <lineage>
        <taxon>Bacteria</taxon>
        <taxon>Bacillati</taxon>
        <taxon>Bacillota</taxon>
        <taxon>Bacilli</taxon>
        <taxon>Bacillales</taxon>
        <taxon>Bacillaceae</taxon>
        <taxon>Shouchella</taxon>
    </lineage>
</organism>
<dbReference type="Pfam" id="PF01595">
    <property type="entry name" value="CNNM"/>
    <property type="match status" value="1"/>
</dbReference>
<dbReference type="PROSITE" id="PS51371">
    <property type="entry name" value="CBS"/>
    <property type="match status" value="1"/>
</dbReference>
<evidence type="ECO:0000256" key="5">
    <source>
        <dbReference type="ARBA" id="ARBA00022989"/>
    </source>
</evidence>
<keyword evidence="4" id="KW-0677">Repeat</keyword>
<dbReference type="InterPro" id="IPR046342">
    <property type="entry name" value="CBS_dom_sf"/>
</dbReference>
<evidence type="ECO:0000256" key="10">
    <source>
        <dbReference type="SAM" id="Phobius"/>
    </source>
</evidence>
<feature type="chain" id="PRO_5046110072" evidence="11">
    <location>
        <begin position="22"/>
        <end position="416"/>
    </location>
</feature>
<keyword evidence="7 9" id="KW-0472">Membrane</keyword>
<dbReference type="PANTHER" id="PTHR22777:SF17">
    <property type="entry name" value="UPF0053 PROTEIN SLL0260"/>
    <property type="match status" value="1"/>
</dbReference>
<keyword evidence="3 9" id="KW-0812">Transmembrane</keyword>
<dbReference type="EMBL" id="JAFBCV010000001">
    <property type="protein sequence ID" value="MBM7836822.1"/>
    <property type="molecule type" value="Genomic_DNA"/>
</dbReference>
<evidence type="ECO:0000256" key="4">
    <source>
        <dbReference type="ARBA" id="ARBA00022737"/>
    </source>
</evidence>
<evidence type="ECO:0000256" key="11">
    <source>
        <dbReference type="SAM" id="SignalP"/>
    </source>
</evidence>
<dbReference type="PROSITE" id="PS51846">
    <property type="entry name" value="CNNM"/>
    <property type="match status" value="1"/>
</dbReference>
<dbReference type="SUPFAM" id="SSF56176">
    <property type="entry name" value="FAD-binding/transporter-associated domain-like"/>
    <property type="match status" value="1"/>
</dbReference>
<sequence>MLFAIIACLLFSLFFSGSETALTAANKMKIQTKAAAGDRKSEGLLKLVSRPDQFITTILIGNNIANILLPTLVTMVAIDYGISVALATAVLTVTIIVFAEVLPKSIAASFPDKIAYLVSPIIRTIMVILKPVTYLLNLATGSIIRILSKNQPKEESYSKEELRAIVDIASGEGTFEKDESHRIKGILDFRELDVKDVINTPRIEIEAIQEDTPYEAVRDFVINNRYTRYPIYKEDRDAITGIFHSKYLASWSLEPDKHITDFSDMQPLIVFEFQSVEAIFRKMMQERKHMAIVYDEYGGTEGIITHEDIIEVMIGQEIEDETDHEDDGLIDFITDTQIDCHGKLSLRKLNNVFGTDIPEDENNLAGYVLKHFGRLPSKGESFETDNLRFTVLETDLDRKRILKMSIVKLEPHQEEL</sequence>
<dbReference type="SUPFAM" id="SSF54631">
    <property type="entry name" value="CBS-domain pair"/>
    <property type="match status" value="1"/>
</dbReference>
<comment type="subcellular location">
    <subcellularLocation>
        <location evidence="1">Membrane</location>
        <topology evidence="1">Multi-pass membrane protein</topology>
    </subcellularLocation>
</comment>
<evidence type="ECO:0000256" key="7">
    <source>
        <dbReference type="ARBA" id="ARBA00023136"/>
    </source>
</evidence>
<gene>
    <name evidence="14" type="ORF">JOC54_000053</name>
</gene>
<dbReference type="CDD" id="cd04590">
    <property type="entry name" value="CBS_pair_CorC_HlyC_assoc"/>
    <property type="match status" value="1"/>
</dbReference>
<reference evidence="14" key="1">
    <citation type="submission" date="2021-01" db="EMBL/GenBank/DDBJ databases">
        <title>Genomic Encyclopedia of Type Strains, Phase IV (KMG-IV): sequencing the most valuable type-strain genomes for metagenomic binning, comparative biology and taxonomic classification.</title>
        <authorList>
            <person name="Goeker M."/>
        </authorList>
    </citation>
    <scope>NUCLEOTIDE SEQUENCE</scope>
    <source>
        <strain evidence="14">DSM 21943</strain>
    </source>
</reference>
<feature type="transmembrane region" description="Helical" evidence="10">
    <location>
        <begin position="80"/>
        <end position="102"/>
    </location>
</feature>
<feature type="signal peptide" evidence="11">
    <location>
        <begin position="1"/>
        <end position="21"/>
    </location>
</feature>
<comment type="caution">
    <text evidence="14">The sequence shown here is derived from an EMBL/GenBank/DDBJ whole genome shotgun (WGS) entry which is preliminary data.</text>
</comment>
<proteinExistence type="inferred from homology"/>
<feature type="transmembrane region" description="Helical" evidence="10">
    <location>
        <begin position="114"/>
        <end position="136"/>
    </location>
</feature>
<evidence type="ECO:0000313" key="14">
    <source>
        <dbReference type="EMBL" id="MBM7836822.1"/>
    </source>
</evidence>
<dbReference type="Gene3D" id="3.30.465.10">
    <property type="match status" value="1"/>
</dbReference>
<evidence type="ECO:0000259" key="13">
    <source>
        <dbReference type="PROSITE" id="PS51846"/>
    </source>
</evidence>
<evidence type="ECO:0000256" key="2">
    <source>
        <dbReference type="ARBA" id="ARBA00006337"/>
    </source>
</evidence>
<keyword evidence="11" id="KW-0732">Signal</keyword>
<dbReference type="InterPro" id="IPR000644">
    <property type="entry name" value="CBS_dom"/>
</dbReference>
<dbReference type="Gene3D" id="3.10.580.10">
    <property type="entry name" value="CBS-domain"/>
    <property type="match status" value="1"/>
</dbReference>
<evidence type="ECO:0000259" key="12">
    <source>
        <dbReference type="PROSITE" id="PS51371"/>
    </source>
</evidence>
<dbReference type="Proteomes" id="UP001179280">
    <property type="component" value="Unassembled WGS sequence"/>
</dbReference>
<evidence type="ECO:0000256" key="3">
    <source>
        <dbReference type="ARBA" id="ARBA00022692"/>
    </source>
</evidence>
<dbReference type="SMART" id="SM01091">
    <property type="entry name" value="CorC_HlyC"/>
    <property type="match status" value="1"/>
</dbReference>
<evidence type="ECO:0000256" key="1">
    <source>
        <dbReference type="ARBA" id="ARBA00004141"/>
    </source>
</evidence>
<evidence type="ECO:0000313" key="15">
    <source>
        <dbReference type="Proteomes" id="UP001179280"/>
    </source>
</evidence>
<feature type="domain" description="CBS" evidence="12">
    <location>
        <begin position="262"/>
        <end position="321"/>
    </location>
</feature>
<dbReference type="InterPro" id="IPR005170">
    <property type="entry name" value="Transptr-assoc_dom"/>
</dbReference>
<comment type="similarity">
    <text evidence="2">Belongs to the UPF0053 family.</text>
</comment>